<dbReference type="EMBL" id="CAEZZS010000001">
    <property type="protein sequence ID" value="CAB4766291.1"/>
    <property type="molecule type" value="Genomic_DNA"/>
</dbReference>
<dbReference type="PANTHER" id="PTHR33164">
    <property type="entry name" value="TRANSCRIPTIONAL REGULATOR, MARR FAMILY"/>
    <property type="match status" value="1"/>
</dbReference>
<evidence type="ECO:0000313" key="3">
    <source>
        <dbReference type="EMBL" id="CAB4674006.1"/>
    </source>
</evidence>
<dbReference type="EMBL" id="CAFBPY010000029">
    <property type="protein sequence ID" value="CAB5035481.1"/>
    <property type="molecule type" value="Genomic_DNA"/>
</dbReference>
<dbReference type="EMBL" id="CAEZUJ010000006">
    <property type="protein sequence ID" value="CAB4592558.1"/>
    <property type="molecule type" value="Genomic_DNA"/>
</dbReference>
<accession>A0A6J6MJK0</accession>
<dbReference type="SMART" id="SM00347">
    <property type="entry name" value="HTH_MARR"/>
    <property type="match status" value="1"/>
</dbReference>
<dbReference type="Gene3D" id="1.10.10.10">
    <property type="entry name" value="Winged helix-like DNA-binding domain superfamily/Winged helix DNA-binding domain"/>
    <property type="match status" value="1"/>
</dbReference>
<dbReference type="InterPro" id="IPR039422">
    <property type="entry name" value="MarR/SlyA-like"/>
</dbReference>
<dbReference type="EMBL" id="CAFBLI010000002">
    <property type="protein sequence ID" value="CAB4855465.1"/>
    <property type="molecule type" value="Genomic_DNA"/>
</dbReference>
<organism evidence="3">
    <name type="scientific">freshwater metagenome</name>
    <dbReference type="NCBI Taxonomy" id="449393"/>
    <lineage>
        <taxon>unclassified sequences</taxon>
        <taxon>metagenomes</taxon>
        <taxon>ecological metagenomes</taxon>
    </lineage>
</organism>
<dbReference type="GO" id="GO:0003700">
    <property type="term" value="F:DNA-binding transcription factor activity"/>
    <property type="evidence" value="ECO:0007669"/>
    <property type="project" value="InterPro"/>
</dbReference>
<dbReference type="PRINTS" id="PR00598">
    <property type="entry name" value="HTHMARR"/>
</dbReference>
<evidence type="ECO:0000313" key="2">
    <source>
        <dbReference type="EMBL" id="CAB4592558.1"/>
    </source>
</evidence>
<dbReference type="InterPro" id="IPR036388">
    <property type="entry name" value="WH-like_DNA-bd_sf"/>
</dbReference>
<sequence length="163" mass="17922">MSDEVDRIVSAWKRERPDLDVAPLEILSRITRVARQLDIARRNAFSHHGLETWGFDVLAALRRAGKPYQLTPGQLMHETLVSSGTITHRLDLLEGAGFLSRSADPSDGRGSLVKLSSLGIKAVDESMADLLLRERELINSLDSSQQKVLANLLGAVLNNLDQG</sequence>
<evidence type="ECO:0000313" key="6">
    <source>
        <dbReference type="EMBL" id="CAB4855465.1"/>
    </source>
</evidence>
<dbReference type="GO" id="GO:0006950">
    <property type="term" value="P:response to stress"/>
    <property type="evidence" value="ECO:0007669"/>
    <property type="project" value="TreeGrafter"/>
</dbReference>
<evidence type="ECO:0000313" key="4">
    <source>
        <dbReference type="EMBL" id="CAB4714957.1"/>
    </source>
</evidence>
<proteinExistence type="predicted"/>
<dbReference type="InterPro" id="IPR000835">
    <property type="entry name" value="HTH_MarR-typ"/>
</dbReference>
<gene>
    <name evidence="2" type="ORF">UFOPK1811_00258</name>
    <name evidence="3" type="ORF">UFOPK2360_00036</name>
    <name evidence="4" type="ORF">UFOPK2659_00305</name>
    <name evidence="5" type="ORF">UFOPK2922_00036</name>
    <name evidence="6" type="ORF">UFOPK3306_00063</name>
    <name evidence="7" type="ORF">UFOPK4209_00308</name>
</gene>
<dbReference type="InterPro" id="IPR036390">
    <property type="entry name" value="WH_DNA-bd_sf"/>
</dbReference>
<protein>
    <submittedName>
        <fullName evidence="3">Unannotated protein</fullName>
    </submittedName>
</protein>
<evidence type="ECO:0000259" key="1">
    <source>
        <dbReference type="PROSITE" id="PS50995"/>
    </source>
</evidence>
<evidence type="ECO:0000313" key="5">
    <source>
        <dbReference type="EMBL" id="CAB4766291.1"/>
    </source>
</evidence>
<evidence type="ECO:0000313" key="7">
    <source>
        <dbReference type="EMBL" id="CAB5035481.1"/>
    </source>
</evidence>
<dbReference type="AlphaFoldDB" id="A0A6J6MJK0"/>
<dbReference type="EMBL" id="CAEZXH010000001">
    <property type="protein sequence ID" value="CAB4674006.1"/>
    <property type="molecule type" value="Genomic_DNA"/>
</dbReference>
<name>A0A6J6MJK0_9ZZZZ</name>
<reference evidence="3" key="1">
    <citation type="submission" date="2020-05" db="EMBL/GenBank/DDBJ databases">
        <authorList>
            <person name="Chiriac C."/>
            <person name="Salcher M."/>
            <person name="Ghai R."/>
            <person name="Kavagutti S V."/>
        </authorList>
    </citation>
    <scope>NUCLEOTIDE SEQUENCE</scope>
</reference>
<dbReference type="EMBL" id="CAEZYJ010000025">
    <property type="protein sequence ID" value="CAB4714957.1"/>
    <property type="molecule type" value="Genomic_DNA"/>
</dbReference>
<feature type="domain" description="HTH marR-type" evidence="1">
    <location>
        <begin position="23"/>
        <end position="158"/>
    </location>
</feature>
<dbReference type="SUPFAM" id="SSF46785">
    <property type="entry name" value="Winged helix' DNA-binding domain"/>
    <property type="match status" value="1"/>
</dbReference>
<dbReference type="Pfam" id="PF12802">
    <property type="entry name" value="MarR_2"/>
    <property type="match status" value="1"/>
</dbReference>
<dbReference type="PANTHER" id="PTHR33164:SF104">
    <property type="entry name" value="TRANSCRIPTIONAL REGULATORY PROTEIN"/>
    <property type="match status" value="1"/>
</dbReference>
<dbReference type="PROSITE" id="PS50995">
    <property type="entry name" value="HTH_MARR_2"/>
    <property type="match status" value="1"/>
</dbReference>